<feature type="domain" description="MYND-type" evidence="4">
    <location>
        <begin position="102"/>
        <end position="133"/>
    </location>
</feature>
<evidence type="ECO:0000256" key="1">
    <source>
        <dbReference type="ARBA" id="ARBA00022723"/>
    </source>
</evidence>
<reference evidence="5" key="1">
    <citation type="journal article" date="2023" name="G3 (Bethesda)">
        <title>Whole genome assembly and annotation of the endangered Caribbean coral Acropora cervicornis.</title>
        <authorList>
            <person name="Selwyn J.D."/>
            <person name="Vollmer S.V."/>
        </authorList>
    </citation>
    <scope>NUCLEOTIDE SEQUENCE</scope>
    <source>
        <strain evidence="5">K2</strain>
    </source>
</reference>
<dbReference type="Gene3D" id="6.10.140.2220">
    <property type="match status" value="1"/>
</dbReference>
<organism evidence="5 6">
    <name type="scientific">Acropora cervicornis</name>
    <name type="common">Staghorn coral</name>
    <dbReference type="NCBI Taxonomy" id="6130"/>
    <lineage>
        <taxon>Eukaryota</taxon>
        <taxon>Metazoa</taxon>
        <taxon>Cnidaria</taxon>
        <taxon>Anthozoa</taxon>
        <taxon>Hexacorallia</taxon>
        <taxon>Scleractinia</taxon>
        <taxon>Astrocoeniina</taxon>
        <taxon>Acroporidae</taxon>
        <taxon>Acropora</taxon>
    </lineage>
</organism>
<keyword evidence="1" id="KW-0479">Metal-binding</keyword>
<dbReference type="GO" id="GO:0008270">
    <property type="term" value="F:zinc ion binding"/>
    <property type="evidence" value="ECO:0007669"/>
    <property type="project" value="UniProtKB-KW"/>
</dbReference>
<evidence type="ECO:0000256" key="2">
    <source>
        <dbReference type="ARBA" id="ARBA00022771"/>
    </source>
</evidence>
<protein>
    <recommendedName>
        <fullName evidence="4">MYND-type domain-containing protein</fullName>
    </recommendedName>
</protein>
<accession>A0AAD9PT29</accession>
<evidence type="ECO:0000259" key="4">
    <source>
        <dbReference type="Pfam" id="PF01753"/>
    </source>
</evidence>
<evidence type="ECO:0000256" key="3">
    <source>
        <dbReference type="ARBA" id="ARBA00022833"/>
    </source>
</evidence>
<keyword evidence="6" id="KW-1185">Reference proteome</keyword>
<evidence type="ECO:0000313" key="6">
    <source>
        <dbReference type="Proteomes" id="UP001249851"/>
    </source>
</evidence>
<evidence type="ECO:0000313" key="5">
    <source>
        <dbReference type="EMBL" id="KAK2548561.1"/>
    </source>
</evidence>
<gene>
    <name evidence="5" type="ORF">P5673_031231</name>
</gene>
<sequence length="153" mass="17241">MKELRELKAEVVAVEERVRVPPRAQNIPTLQPMRQAPLCRTCQQSGNGWLCNHFFRCGASGHYMREFYCPVKPTSSSRISGKRSEVTPVGQDLTGQDNQYRCVQCGKQGPDFVPLKRCGACKISRYCLKKCQNGAKIRTQNGAKISFYDYTGT</sequence>
<dbReference type="Pfam" id="PF01753">
    <property type="entry name" value="zf-MYND"/>
    <property type="match status" value="1"/>
</dbReference>
<dbReference type="InterPro" id="IPR002893">
    <property type="entry name" value="Znf_MYND"/>
</dbReference>
<reference evidence="5" key="2">
    <citation type="journal article" date="2023" name="Science">
        <title>Genomic signatures of disease resistance in endangered staghorn corals.</title>
        <authorList>
            <person name="Vollmer S.V."/>
            <person name="Selwyn J.D."/>
            <person name="Despard B.A."/>
            <person name="Roesel C.L."/>
        </authorList>
    </citation>
    <scope>NUCLEOTIDE SEQUENCE</scope>
    <source>
        <strain evidence="5">K2</strain>
    </source>
</reference>
<proteinExistence type="predicted"/>
<keyword evidence="2" id="KW-0863">Zinc-finger</keyword>
<keyword evidence="3" id="KW-0862">Zinc</keyword>
<dbReference type="AlphaFoldDB" id="A0AAD9PT29"/>
<dbReference type="Proteomes" id="UP001249851">
    <property type="component" value="Unassembled WGS sequence"/>
</dbReference>
<dbReference type="EMBL" id="JARQWQ010000144">
    <property type="protein sequence ID" value="KAK2548561.1"/>
    <property type="molecule type" value="Genomic_DNA"/>
</dbReference>
<comment type="caution">
    <text evidence="5">The sequence shown here is derived from an EMBL/GenBank/DDBJ whole genome shotgun (WGS) entry which is preliminary data.</text>
</comment>
<name>A0AAD9PT29_ACRCE</name>